<dbReference type="Proteomes" id="UP001519460">
    <property type="component" value="Unassembled WGS sequence"/>
</dbReference>
<accession>A0ABD0JLR5</accession>
<name>A0ABD0JLR5_9CAEN</name>
<evidence type="ECO:0000313" key="3">
    <source>
        <dbReference type="EMBL" id="KAK7475939.1"/>
    </source>
</evidence>
<evidence type="ECO:0000259" key="2">
    <source>
        <dbReference type="Pfam" id="PF16727"/>
    </source>
</evidence>
<feature type="compositionally biased region" description="Basic and acidic residues" evidence="1">
    <location>
        <begin position="112"/>
        <end position="135"/>
    </location>
</feature>
<organism evidence="3 4">
    <name type="scientific">Batillaria attramentaria</name>
    <dbReference type="NCBI Taxonomy" id="370345"/>
    <lineage>
        <taxon>Eukaryota</taxon>
        <taxon>Metazoa</taxon>
        <taxon>Spiralia</taxon>
        <taxon>Lophotrochozoa</taxon>
        <taxon>Mollusca</taxon>
        <taxon>Gastropoda</taxon>
        <taxon>Caenogastropoda</taxon>
        <taxon>Sorbeoconcha</taxon>
        <taxon>Cerithioidea</taxon>
        <taxon>Batillariidae</taxon>
        <taxon>Batillaria</taxon>
    </lineage>
</organism>
<dbReference type="AlphaFoldDB" id="A0ABD0JLR5"/>
<evidence type="ECO:0000313" key="4">
    <source>
        <dbReference type="Proteomes" id="UP001519460"/>
    </source>
</evidence>
<dbReference type="InterPro" id="IPR031991">
    <property type="entry name" value="Rev1_C"/>
</dbReference>
<dbReference type="Gene3D" id="1.20.58.1280">
    <property type="entry name" value="DNA repair protein Rev1, C-terminal domain"/>
    <property type="match status" value="1"/>
</dbReference>
<feature type="non-terminal residue" evidence="3">
    <location>
        <position position="252"/>
    </location>
</feature>
<proteinExistence type="predicted"/>
<protein>
    <recommendedName>
        <fullName evidence="2">DNA repair protein Rev1 C-terminal domain-containing protein</fullName>
    </recommendedName>
</protein>
<dbReference type="EMBL" id="JACVVK020000390">
    <property type="protein sequence ID" value="KAK7475939.1"/>
    <property type="molecule type" value="Genomic_DNA"/>
</dbReference>
<feature type="region of interest" description="Disordered" evidence="1">
    <location>
        <begin position="1"/>
        <end position="147"/>
    </location>
</feature>
<feature type="domain" description="DNA repair protein Rev1 C-terminal" evidence="2">
    <location>
        <begin position="164"/>
        <end position="243"/>
    </location>
</feature>
<dbReference type="InterPro" id="IPR038401">
    <property type="entry name" value="Rev1_C_sf"/>
</dbReference>
<gene>
    <name evidence="3" type="ORF">BaRGS_00032828</name>
</gene>
<feature type="compositionally biased region" description="Basic and acidic residues" evidence="1">
    <location>
        <begin position="73"/>
        <end position="91"/>
    </location>
</feature>
<reference evidence="3 4" key="1">
    <citation type="journal article" date="2023" name="Sci. Data">
        <title>Genome assembly of the Korean intertidal mud-creeper Batillaria attramentaria.</title>
        <authorList>
            <person name="Patra A.K."/>
            <person name="Ho P.T."/>
            <person name="Jun S."/>
            <person name="Lee S.J."/>
            <person name="Kim Y."/>
            <person name="Won Y.J."/>
        </authorList>
    </citation>
    <scope>NUCLEOTIDE SEQUENCE [LARGE SCALE GENOMIC DNA]</scope>
    <source>
        <strain evidence="3">Wonlab-2016</strain>
    </source>
</reference>
<comment type="caution">
    <text evidence="3">The sequence shown here is derived from an EMBL/GenBank/DDBJ whole genome shotgun (WGS) entry which is preliminary data.</text>
</comment>
<evidence type="ECO:0000256" key="1">
    <source>
        <dbReference type="SAM" id="MobiDB-lite"/>
    </source>
</evidence>
<dbReference type="PANTHER" id="PTHR45990:SF1">
    <property type="entry name" value="DNA REPAIR PROTEIN REV1"/>
    <property type="match status" value="1"/>
</dbReference>
<sequence length="252" mass="28054">MASDRNRSRSSGSERAPRKRRADSDEPGCSHWVTPDDSSSDASQGEATRTEGEGTGEALQLSFSQIDPAVFDELPKDIQDQLKQEMTEARARRTRSSSSTSELRVPPLDPPSKGREPEPAPVSDDERVSSDRQEDVAEAMPIQPQPEVPAAETVNLCGAVSLTEVRTLLSEWLDSCPDPQAEDVEVLVTYLGELVMDKNLEQVDLVLRYLYRKIIKQHKPSWRGSFQSIVTHTQDVVKSAYGSVLKTDWMQK</sequence>
<keyword evidence="4" id="KW-1185">Reference proteome</keyword>
<dbReference type="Gene3D" id="6.10.250.1630">
    <property type="match status" value="1"/>
</dbReference>
<dbReference type="Pfam" id="PF16727">
    <property type="entry name" value="REV1_C"/>
    <property type="match status" value="1"/>
</dbReference>
<dbReference type="CDD" id="cd12145">
    <property type="entry name" value="Rev1_C"/>
    <property type="match status" value="1"/>
</dbReference>
<dbReference type="PANTHER" id="PTHR45990">
    <property type="entry name" value="DNA REPAIR PROTEIN REV1"/>
    <property type="match status" value="1"/>
</dbReference>